<evidence type="ECO:0000313" key="15">
    <source>
        <dbReference type="Proteomes" id="UP000740557"/>
    </source>
</evidence>
<reference evidence="14" key="2">
    <citation type="journal article" date="2021" name="Microbiome">
        <title>Successional dynamics and alternative stable states in a saline activated sludge microbial community over 9 years.</title>
        <authorList>
            <person name="Wang Y."/>
            <person name="Ye J."/>
            <person name="Ju F."/>
            <person name="Liu L."/>
            <person name="Boyd J.A."/>
            <person name="Deng Y."/>
            <person name="Parks D.H."/>
            <person name="Jiang X."/>
            <person name="Yin X."/>
            <person name="Woodcroft B.J."/>
            <person name="Tyson G.W."/>
            <person name="Hugenholtz P."/>
            <person name="Polz M.F."/>
            <person name="Zhang T."/>
        </authorList>
    </citation>
    <scope>NUCLEOTIDE SEQUENCE</scope>
    <source>
        <strain evidence="14">HKST-UBA79</strain>
    </source>
</reference>
<keyword evidence="5 11" id="KW-0812">Transmembrane</keyword>
<feature type="domain" description="Peptidase M50" evidence="12">
    <location>
        <begin position="7"/>
        <end position="359"/>
    </location>
</feature>
<dbReference type="GO" id="GO:0016020">
    <property type="term" value="C:membrane"/>
    <property type="evidence" value="ECO:0007669"/>
    <property type="project" value="UniProtKB-SubCell"/>
</dbReference>
<dbReference type="SUPFAM" id="SSF50156">
    <property type="entry name" value="PDZ domain-like"/>
    <property type="match status" value="1"/>
</dbReference>
<evidence type="ECO:0000256" key="11">
    <source>
        <dbReference type="SAM" id="Phobius"/>
    </source>
</evidence>
<reference evidence="14" key="1">
    <citation type="submission" date="2020-04" db="EMBL/GenBank/DDBJ databases">
        <authorList>
            <person name="Zhang T."/>
        </authorList>
    </citation>
    <scope>NUCLEOTIDE SEQUENCE</scope>
    <source>
        <strain evidence="14">HKST-UBA79</strain>
    </source>
</reference>
<dbReference type="Gene3D" id="2.30.42.10">
    <property type="match status" value="1"/>
</dbReference>
<evidence type="ECO:0000256" key="9">
    <source>
        <dbReference type="ARBA" id="ARBA00023049"/>
    </source>
</evidence>
<evidence type="ECO:0000256" key="4">
    <source>
        <dbReference type="ARBA" id="ARBA00022670"/>
    </source>
</evidence>
<dbReference type="GO" id="GO:0004222">
    <property type="term" value="F:metalloendopeptidase activity"/>
    <property type="evidence" value="ECO:0007669"/>
    <property type="project" value="InterPro"/>
</dbReference>
<dbReference type="PANTHER" id="PTHR42837:SF2">
    <property type="entry name" value="MEMBRANE METALLOPROTEASE ARASP2, CHLOROPLASTIC-RELATED"/>
    <property type="match status" value="1"/>
</dbReference>
<keyword evidence="7" id="KW-0862">Zinc</keyword>
<accession>A0A955J213</accession>
<keyword evidence="4 14" id="KW-0645">Protease</keyword>
<evidence type="ECO:0000256" key="7">
    <source>
        <dbReference type="ARBA" id="ARBA00022833"/>
    </source>
</evidence>
<dbReference type="InterPro" id="IPR041489">
    <property type="entry name" value="PDZ_6"/>
</dbReference>
<evidence type="ECO:0000259" key="13">
    <source>
        <dbReference type="Pfam" id="PF17820"/>
    </source>
</evidence>
<evidence type="ECO:0000256" key="10">
    <source>
        <dbReference type="ARBA" id="ARBA00023136"/>
    </source>
</evidence>
<comment type="cofactor">
    <cofactor evidence="1">
        <name>Zn(2+)</name>
        <dbReference type="ChEBI" id="CHEBI:29105"/>
    </cofactor>
</comment>
<evidence type="ECO:0000256" key="8">
    <source>
        <dbReference type="ARBA" id="ARBA00022989"/>
    </source>
</evidence>
<evidence type="ECO:0000313" key="14">
    <source>
        <dbReference type="EMBL" id="MCA9307922.1"/>
    </source>
</evidence>
<feature type="transmembrane region" description="Helical" evidence="11">
    <location>
        <begin position="348"/>
        <end position="365"/>
    </location>
</feature>
<dbReference type="AlphaFoldDB" id="A0A955J213"/>
<organism evidence="14 15">
    <name type="scientific">candidate division WWE3 bacterium</name>
    <dbReference type="NCBI Taxonomy" id="2053526"/>
    <lineage>
        <taxon>Bacteria</taxon>
        <taxon>Katanobacteria</taxon>
    </lineage>
</organism>
<gene>
    <name evidence="14" type="ORF">KC980_00245</name>
</gene>
<keyword evidence="9" id="KW-0482">Metalloprotease</keyword>
<dbReference type="InterPro" id="IPR004387">
    <property type="entry name" value="Pept_M50_Zn"/>
</dbReference>
<feature type="domain" description="PDZ" evidence="13">
    <location>
        <begin position="142"/>
        <end position="191"/>
    </location>
</feature>
<dbReference type="EMBL" id="JAGQNX010000008">
    <property type="protein sequence ID" value="MCA9307922.1"/>
    <property type="molecule type" value="Genomic_DNA"/>
</dbReference>
<feature type="transmembrane region" description="Helical" evidence="11">
    <location>
        <begin position="294"/>
        <end position="312"/>
    </location>
</feature>
<protein>
    <submittedName>
        <fullName evidence="14">Site-2 protease family protein</fullName>
    </submittedName>
</protein>
<feature type="transmembrane region" description="Helical" evidence="11">
    <location>
        <begin position="91"/>
        <end position="112"/>
    </location>
</feature>
<evidence type="ECO:0000256" key="5">
    <source>
        <dbReference type="ARBA" id="ARBA00022692"/>
    </source>
</evidence>
<name>A0A955J213_UNCKA</name>
<evidence type="ECO:0000256" key="6">
    <source>
        <dbReference type="ARBA" id="ARBA00022801"/>
    </source>
</evidence>
<dbReference type="CDD" id="cd06163">
    <property type="entry name" value="S2P-M50_PDZ_RseP-like"/>
    <property type="match status" value="1"/>
</dbReference>
<keyword evidence="6" id="KW-0378">Hydrolase</keyword>
<dbReference type="Pfam" id="PF02163">
    <property type="entry name" value="Peptidase_M50"/>
    <property type="match status" value="1"/>
</dbReference>
<dbReference type="GO" id="GO:0006508">
    <property type="term" value="P:proteolysis"/>
    <property type="evidence" value="ECO:0007669"/>
    <property type="project" value="UniProtKB-KW"/>
</dbReference>
<evidence type="ECO:0000256" key="1">
    <source>
        <dbReference type="ARBA" id="ARBA00001947"/>
    </source>
</evidence>
<evidence type="ECO:0000256" key="2">
    <source>
        <dbReference type="ARBA" id="ARBA00004141"/>
    </source>
</evidence>
<comment type="caution">
    <text evidence="14">The sequence shown here is derived from an EMBL/GenBank/DDBJ whole genome shotgun (WGS) entry which is preliminary data.</text>
</comment>
<dbReference type="InterPro" id="IPR036034">
    <property type="entry name" value="PDZ_sf"/>
</dbReference>
<keyword evidence="8 11" id="KW-1133">Transmembrane helix</keyword>
<comment type="subcellular location">
    <subcellularLocation>
        <location evidence="2">Membrane</location>
        <topology evidence="2">Multi-pass membrane protein</topology>
    </subcellularLocation>
</comment>
<proteinExistence type="inferred from homology"/>
<comment type="similarity">
    <text evidence="3">Belongs to the peptidase M50B family.</text>
</comment>
<evidence type="ECO:0000259" key="12">
    <source>
        <dbReference type="Pfam" id="PF02163"/>
    </source>
</evidence>
<dbReference type="PANTHER" id="PTHR42837">
    <property type="entry name" value="REGULATOR OF SIGMA-E PROTEASE RSEP"/>
    <property type="match status" value="1"/>
</dbReference>
<dbReference type="InterPro" id="IPR008915">
    <property type="entry name" value="Peptidase_M50"/>
</dbReference>
<keyword evidence="10 11" id="KW-0472">Membrane</keyword>
<sequence>MVTFVVFILILSVLVMIHEFGHFYAAKKSGVFVEEFGFGLPPKIFGKKYGETIYSFNLLPFGGFVKLLGEEDLESSKDTRNFMHKHPLQRAFILVAGVLMNVALALFLYYVFFFINGFKSLNVPVFFDYQFKYGNPVYTNTVVTSYAPDSPAELAGIKRGEAIVKINDEFVNSVDDVRRVVNDSKETLIKITLQDVRSPTVKSRDVLLRPMEEDGVKLLGVLLTPSVQLDYTNGKVLSAPKHAYNMLAYSLTTFKRVLGFSVETRDVGPVSNSVSGPIGIFSVVDNILEYKGRAAVLGIIDLIALLSLSLALLNILPFPALDGGRLLFVLIEFILGGRRVPSYIEASLHKWGMLFLLLLIVLVTYKDIVTFF</sequence>
<dbReference type="Proteomes" id="UP000740557">
    <property type="component" value="Unassembled WGS sequence"/>
</dbReference>
<dbReference type="Pfam" id="PF17820">
    <property type="entry name" value="PDZ_6"/>
    <property type="match status" value="1"/>
</dbReference>
<evidence type="ECO:0000256" key="3">
    <source>
        <dbReference type="ARBA" id="ARBA00007931"/>
    </source>
</evidence>